<keyword evidence="11" id="KW-0378">Hydrolase</keyword>
<evidence type="ECO:0000256" key="20">
    <source>
        <dbReference type="SAM" id="SignalP"/>
    </source>
</evidence>
<dbReference type="GO" id="GO:0046872">
    <property type="term" value="F:metal ion binding"/>
    <property type="evidence" value="ECO:0007669"/>
    <property type="project" value="UniProtKB-KW"/>
</dbReference>
<evidence type="ECO:0000256" key="6">
    <source>
        <dbReference type="ARBA" id="ARBA00022692"/>
    </source>
</evidence>
<evidence type="ECO:0000256" key="17">
    <source>
        <dbReference type="ARBA" id="ARBA00048659"/>
    </source>
</evidence>
<dbReference type="GO" id="GO:0005524">
    <property type="term" value="F:ATP binding"/>
    <property type="evidence" value="ECO:0007669"/>
    <property type="project" value="UniProtKB-KW"/>
</dbReference>
<dbReference type="EMBL" id="MCGT01000024">
    <property type="protein sequence ID" value="ORX50239.1"/>
    <property type="molecule type" value="Genomic_DNA"/>
</dbReference>
<dbReference type="Pfam" id="PF06479">
    <property type="entry name" value="Ribonuc_2-5A"/>
    <property type="match status" value="1"/>
</dbReference>
<feature type="chain" id="PRO_5013321517" description="non-specific serine/threonine protein kinase" evidence="20">
    <location>
        <begin position="29"/>
        <end position="1108"/>
    </location>
</feature>
<dbReference type="SUPFAM" id="SSF56112">
    <property type="entry name" value="Protein kinase-like (PK-like)"/>
    <property type="match status" value="1"/>
</dbReference>
<evidence type="ECO:0000256" key="9">
    <source>
        <dbReference type="ARBA" id="ARBA00022741"/>
    </source>
</evidence>
<dbReference type="CDD" id="cd13982">
    <property type="entry name" value="STKc_IRE1"/>
    <property type="match status" value="1"/>
</dbReference>
<comment type="catalytic activity">
    <reaction evidence="18">
        <text>L-seryl-[protein] + ATP = O-phospho-L-seryl-[protein] + ADP + H(+)</text>
        <dbReference type="Rhea" id="RHEA:17989"/>
        <dbReference type="Rhea" id="RHEA-COMP:9863"/>
        <dbReference type="Rhea" id="RHEA-COMP:11604"/>
        <dbReference type="ChEBI" id="CHEBI:15378"/>
        <dbReference type="ChEBI" id="CHEBI:29999"/>
        <dbReference type="ChEBI" id="CHEBI:30616"/>
        <dbReference type="ChEBI" id="CHEBI:83421"/>
        <dbReference type="ChEBI" id="CHEBI:456216"/>
        <dbReference type="EC" id="2.7.11.1"/>
    </reaction>
    <physiologicalReaction direction="left-to-right" evidence="18">
        <dbReference type="Rhea" id="RHEA:17990"/>
    </physiologicalReaction>
</comment>
<dbReference type="InterPro" id="IPR010513">
    <property type="entry name" value="KEN_dom"/>
</dbReference>
<evidence type="ECO:0000256" key="14">
    <source>
        <dbReference type="ARBA" id="ARBA00022989"/>
    </source>
</evidence>
<feature type="signal peptide" evidence="20">
    <location>
        <begin position="1"/>
        <end position="28"/>
    </location>
</feature>
<dbReference type="PROSITE" id="PS51392">
    <property type="entry name" value="KEN"/>
    <property type="match status" value="1"/>
</dbReference>
<evidence type="ECO:0000256" key="3">
    <source>
        <dbReference type="ARBA" id="ARBA00012513"/>
    </source>
</evidence>
<feature type="region of interest" description="Disordered" evidence="19">
    <location>
        <begin position="549"/>
        <end position="667"/>
    </location>
</feature>
<keyword evidence="8 20" id="KW-0732">Signal</keyword>
<keyword evidence="12" id="KW-0067">ATP-binding</keyword>
<dbReference type="CDD" id="cd10422">
    <property type="entry name" value="RNase_Ire1"/>
    <property type="match status" value="1"/>
</dbReference>
<evidence type="ECO:0000256" key="12">
    <source>
        <dbReference type="ARBA" id="ARBA00022840"/>
    </source>
</evidence>
<comment type="cofactor">
    <cofactor evidence="1">
        <name>Mg(2+)</name>
        <dbReference type="ChEBI" id="CHEBI:18420"/>
    </cofactor>
</comment>
<keyword evidence="9" id="KW-0547">Nucleotide-binding</keyword>
<evidence type="ECO:0000256" key="4">
    <source>
        <dbReference type="ARBA" id="ARBA00022527"/>
    </source>
</evidence>
<dbReference type="InterPro" id="IPR045133">
    <property type="entry name" value="IRE1/2-like"/>
</dbReference>
<dbReference type="GO" id="GO:0016787">
    <property type="term" value="F:hydrolase activity"/>
    <property type="evidence" value="ECO:0007669"/>
    <property type="project" value="UniProtKB-KW"/>
</dbReference>
<dbReference type="GO" id="GO:1990604">
    <property type="term" value="C:IRE1-TRAF2-ASK1 complex"/>
    <property type="evidence" value="ECO:0007669"/>
    <property type="project" value="TreeGrafter"/>
</dbReference>
<feature type="region of interest" description="Disordered" evidence="19">
    <location>
        <begin position="52"/>
        <end position="71"/>
    </location>
</feature>
<evidence type="ECO:0000256" key="1">
    <source>
        <dbReference type="ARBA" id="ARBA00001946"/>
    </source>
</evidence>
<comment type="caution">
    <text evidence="23">The sequence shown here is derived from an EMBL/GenBank/DDBJ whole genome shotgun (WGS) entry which is preliminary data.</text>
</comment>
<reference evidence="23 24" key="1">
    <citation type="submission" date="2016-07" db="EMBL/GenBank/DDBJ databases">
        <title>Pervasive Adenine N6-methylation of Active Genes in Fungi.</title>
        <authorList>
            <consortium name="DOE Joint Genome Institute"/>
            <person name="Mondo S.J."/>
            <person name="Dannebaum R.O."/>
            <person name="Kuo R.C."/>
            <person name="Labutti K."/>
            <person name="Haridas S."/>
            <person name="Kuo A."/>
            <person name="Salamov A."/>
            <person name="Ahrendt S.R."/>
            <person name="Lipzen A."/>
            <person name="Sullivan W."/>
            <person name="Andreopoulos W.B."/>
            <person name="Clum A."/>
            <person name="Lindquist E."/>
            <person name="Daum C."/>
            <person name="Ramamoorthy G.K."/>
            <person name="Gryganskyi A."/>
            <person name="Culley D."/>
            <person name="Magnuson J.K."/>
            <person name="James T.Y."/>
            <person name="O'Malley M.A."/>
            <person name="Stajich J.E."/>
            <person name="Spatafora J.W."/>
            <person name="Visel A."/>
            <person name="Grigoriev I.V."/>
        </authorList>
    </citation>
    <scope>NUCLEOTIDE SEQUENCE [LARGE SCALE GENOMIC DNA]</scope>
    <source>
        <strain evidence="23 24">NRRL 3301</strain>
    </source>
</reference>
<dbReference type="Pfam" id="PF00069">
    <property type="entry name" value="Pkinase"/>
    <property type="match status" value="2"/>
</dbReference>
<keyword evidence="13" id="KW-0460">Magnesium</keyword>
<dbReference type="PROSITE" id="PS00108">
    <property type="entry name" value="PROTEIN_KINASE_ST"/>
    <property type="match status" value="1"/>
</dbReference>
<keyword evidence="6" id="KW-0812">Transmembrane</keyword>
<feature type="compositionally biased region" description="Low complexity" evidence="19">
    <location>
        <begin position="633"/>
        <end position="648"/>
    </location>
</feature>
<keyword evidence="24" id="KW-1185">Reference proteome</keyword>
<sequence>MKKKTNGWCILTSLFLFLCFVAMSGVAGQQCTAGDDCYQLAHVQRRSTYPVVAPRPPASRASPTVLPSRPDSQQHQPFLLVDMVIVITLDGSIRAIGRYDSLTYWTIGGSSGTRTESSLVKSNIHFASLLTVGQTRMETYSQFMDNLDDDHHPSEDVPFRNLPETDKALSYWTNPQQYGIAYIVEPTDGGILYKYTDGEHLRKLPFTMKDIVDRPVFDEDLVYIGNKTTVVFALDPRYGRVLRKFNIQDSVEELLMGRQHQLPPHTIYIGRNEYNVRINDYKNNMFWQLSYSEYEPNAMNWHQPIDMGSSDTYIAPDATPAITAINRTTGNPMWNKDLPCPAVAVYDVYSSPDFAIILSKQNAPTHLDRGELGMLLQSRQLYYDGPSAYVGTYDGVLYAMSAKNYPLVQLAEWSFKYTGRFPGDIGRWSIDATENEDDDDDHWCASAYKGDCIRGLHLLYRAPVPTTMTNSNAPSTDPPDEHESYQPSPTDSYKHLDLHREGFFYDGPGRFWKLFLLILLGTWYVNRERCRLFYTTRVLPRWNRYIQHTSASHRASTSGAGKRSKKKPHASPSPTPTSSASLASHQEHLDTPTNNDDTPPISSAEEKDTKPLPALPTQPANGLAPSSPSMPNLTTDSSLTTTIATSSDGLLQQADAGAPETRGLDLRRFQTKPSTILELSESVLGYGSHGTVVYKGKFDGRAVAVKRLLIDFYDVAYQEVKLLQESDDHPNVIRYFYKEETDRFLYIALELCLGSLQDCVERALPMNEMKLVDQMDPADILRQMTMGIQHLHSLKIVHRDLKPQNILLAPSKTKTAKALRILISDFGLCKKLDGEQSSFHYTAASPAGTSGWRAPELLAGALAATGTSSASESSSSALVSAGDDPNRIGRVKATRAIDIFSAGCIYYFVLTSGDHPFGNRFGRESNILSNSSDLSKLESMGEDGMEAKDLIQSMLNASPKSRPTADRVLAHPFFWTPAKRLAFLQDASDRFEVETRDPPSDLLVTLESEAKAIIGYDWYRRIDRVVANDLGKFRKYDGRRVRDLLRALRNKKHHWQDLPENVKRTFGEPPDQYLYYFTARFPRLLLHTYHIIASHDDLMHDGALRQYF</sequence>
<dbReference type="InterPro" id="IPR015943">
    <property type="entry name" value="WD40/YVTN_repeat-like_dom_sf"/>
</dbReference>
<dbReference type="InterPro" id="IPR018391">
    <property type="entry name" value="PQQ_b-propeller_rpt"/>
</dbReference>
<name>A0A1X2GC54_9FUNG</name>
<evidence type="ECO:0000256" key="18">
    <source>
        <dbReference type="ARBA" id="ARBA00048977"/>
    </source>
</evidence>
<dbReference type="PROSITE" id="PS50011">
    <property type="entry name" value="PROTEIN_KINASE_DOM"/>
    <property type="match status" value="1"/>
</dbReference>
<feature type="region of interest" description="Disordered" evidence="19">
    <location>
        <begin position="467"/>
        <end position="491"/>
    </location>
</feature>
<keyword evidence="16" id="KW-0325">Glycoprotein</keyword>
<dbReference type="GO" id="GO:0004521">
    <property type="term" value="F:RNA endonuclease activity"/>
    <property type="evidence" value="ECO:0007669"/>
    <property type="project" value="InterPro"/>
</dbReference>
<dbReference type="EC" id="2.7.11.1" evidence="3"/>
<dbReference type="GO" id="GO:0004674">
    <property type="term" value="F:protein serine/threonine kinase activity"/>
    <property type="evidence" value="ECO:0007669"/>
    <property type="project" value="UniProtKB-KW"/>
</dbReference>
<evidence type="ECO:0000256" key="13">
    <source>
        <dbReference type="ARBA" id="ARBA00022842"/>
    </source>
</evidence>
<keyword evidence="4" id="KW-0723">Serine/threonine-protein kinase</keyword>
<evidence type="ECO:0000256" key="11">
    <source>
        <dbReference type="ARBA" id="ARBA00022801"/>
    </source>
</evidence>
<organism evidence="23 24">
    <name type="scientific">Hesseltinella vesiculosa</name>
    <dbReference type="NCBI Taxonomy" id="101127"/>
    <lineage>
        <taxon>Eukaryota</taxon>
        <taxon>Fungi</taxon>
        <taxon>Fungi incertae sedis</taxon>
        <taxon>Mucoromycota</taxon>
        <taxon>Mucoromycotina</taxon>
        <taxon>Mucoromycetes</taxon>
        <taxon>Mucorales</taxon>
        <taxon>Cunninghamellaceae</taxon>
        <taxon>Hesseltinella</taxon>
    </lineage>
</organism>
<dbReference type="AlphaFoldDB" id="A0A1X2GC54"/>
<dbReference type="SUPFAM" id="SSF50998">
    <property type="entry name" value="Quinoprotein alcohol dehydrogenase-like"/>
    <property type="match status" value="1"/>
</dbReference>
<dbReference type="GO" id="GO:0036498">
    <property type="term" value="P:IRE1-mediated unfolded protein response"/>
    <property type="evidence" value="ECO:0007669"/>
    <property type="project" value="TreeGrafter"/>
</dbReference>
<evidence type="ECO:0000256" key="8">
    <source>
        <dbReference type="ARBA" id="ARBA00022729"/>
    </source>
</evidence>
<dbReference type="GO" id="GO:0070059">
    <property type="term" value="P:intrinsic apoptotic signaling pathway in response to endoplasmic reticulum stress"/>
    <property type="evidence" value="ECO:0007669"/>
    <property type="project" value="TreeGrafter"/>
</dbReference>
<evidence type="ECO:0000256" key="5">
    <source>
        <dbReference type="ARBA" id="ARBA00022679"/>
    </source>
</evidence>
<dbReference type="PANTHER" id="PTHR13954">
    <property type="entry name" value="IRE1-RELATED"/>
    <property type="match status" value="1"/>
</dbReference>
<keyword evidence="10" id="KW-0418">Kinase</keyword>
<evidence type="ECO:0000259" key="22">
    <source>
        <dbReference type="PROSITE" id="PS51392"/>
    </source>
</evidence>
<evidence type="ECO:0000256" key="15">
    <source>
        <dbReference type="ARBA" id="ARBA00023136"/>
    </source>
</evidence>
<keyword evidence="15" id="KW-0472">Membrane</keyword>
<feature type="domain" description="KEN" evidence="22">
    <location>
        <begin position="977"/>
        <end position="1108"/>
    </location>
</feature>
<feature type="compositionally biased region" description="Polar residues" evidence="19">
    <location>
        <begin position="549"/>
        <end position="559"/>
    </location>
</feature>
<dbReference type="InterPro" id="IPR000719">
    <property type="entry name" value="Prot_kinase_dom"/>
</dbReference>
<evidence type="ECO:0000256" key="2">
    <source>
        <dbReference type="ARBA" id="ARBA00004479"/>
    </source>
</evidence>
<dbReference type="FunFam" id="1.10.510.10:FF:000572">
    <property type="entry name" value="Serine/threonine-protein kinase/endoribonuclease IRE1"/>
    <property type="match status" value="1"/>
</dbReference>
<dbReference type="Gene3D" id="3.30.200.20">
    <property type="entry name" value="Phosphorylase Kinase, domain 1"/>
    <property type="match status" value="1"/>
</dbReference>
<gene>
    <name evidence="23" type="ORF">DM01DRAFT_1100096</name>
</gene>
<dbReference type="InterPro" id="IPR011009">
    <property type="entry name" value="Kinase-like_dom_sf"/>
</dbReference>
<evidence type="ECO:0000256" key="16">
    <source>
        <dbReference type="ARBA" id="ARBA00023180"/>
    </source>
</evidence>
<feature type="compositionally biased region" description="Polar residues" evidence="19">
    <location>
        <begin position="618"/>
        <end position="632"/>
    </location>
</feature>
<dbReference type="FunFam" id="3.30.200.20:FF:000077">
    <property type="entry name" value="Putative Serine/threonine-protein kinase/endoribonuclease IRE1"/>
    <property type="match status" value="1"/>
</dbReference>
<evidence type="ECO:0000256" key="7">
    <source>
        <dbReference type="ARBA" id="ARBA00022723"/>
    </source>
</evidence>
<evidence type="ECO:0000256" key="10">
    <source>
        <dbReference type="ARBA" id="ARBA00022777"/>
    </source>
</evidence>
<protein>
    <recommendedName>
        <fullName evidence="3">non-specific serine/threonine protein kinase</fullName>
        <ecNumber evidence="3">2.7.11.1</ecNumber>
    </recommendedName>
</protein>
<dbReference type="Gene3D" id="2.130.10.10">
    <property type="entry name" value="YVTN repeat-like/Quinoprotein amine dehydrogenase"/>
    <property type="match status" value="1"/>
</dbReference>
<dbReference type="GO" id="GO:0006397">
    <property type="term" value="P:mRNA processing"/>
    <property type="evidence" value="ECO:0007669"/>
    <property type="project" value="InterPro"/>
</dbReference>
<keyword evidence="14" id="KW-1133">Transmembrane helix</keyword>
<dbReference type="PANTHER" id="PTHR13954:SF6">
    <property type="entry name" value="NON-SPECIFIC SERINE_THREONINE PROTEIN KINASE"/>
    <property type="match status" value="1"/>
</dbReference>
<dbReference type="STRING" id="101127.A0A1X2GC54"/>
<dbReference type="InterPro" id="IPR008271">
    <property type="entry name" value="Ser/Thr_kinase_AS"/>
</dbReference>
<dbReference type="Gene3D" id="1.10.510.10">
    <property type="entry name" value="Transferase(Phosphotransferase) domain 1"/>
    <property type="match status" value="1"/>
</dbReference>
<dbReference type="Proteomes" id="UP000242146">
    <property type="component" value="Unassembled WGS sequence"/>
</dbReference>
<keyword evidence="7" id="KW-0479">Metal-binding</keyword>
<proteinExistence type="predicted"/>
<dbReference type="Gene3D" id="1.20.1440.180">
    <property type="entry name" value="KEN domain"/>
    <property type="match status" value="1"/>
</dbReference>
<dbReference type="SMART" id="SM00564">
    <property type="entry name" value="PQQ"/>
    <property type="match status" value="2"/>
</dbReference>
<feature type="compositionally biased region" description="Polar residues" evidence="19">
    <location>
        <begin position="591"/>
        <end position="601"/>
    </location>
</feature>
<feature type="compositionally biased region" description="Low complexity" evidence="19">
    <location>
        <begin position="570"/>
        <end position="584"/>
    </location>
</feature>
<dbReference type="SMART" id="SM00580">
    <property type="entry name" value="PUG"/>
    <property type="match status" value="1"/>
</dbReference>
<evidence type="ECO:0000313" key="24">
    <source>
        <dbReference type="Proteomes" id="UP000242146"/>
    </source>
</evidence>
<comment type="subcellular location">
    <subcellularLocation>
        <location evidence="2">Membrane</location>
        <topology evidence="2">Single-pass type I membrane protein</topology>
    </subcellularLocation>
</comment>
<comment type="catalytic activity">
    <reaction evidence="17">
        <text>L-threonyl-[protein] + ATP = O-phospho-L-threonyl-[protein] + ADP + H(+)</text>
        <dbReference type="Rhea" id="RHEA:46608"/>
        <dbReference type="Rhea" id="RHEA-COMP:11060"/>
        <dbReference type="Rhea" id="RHEA-COMP:11605"/>
        <dbReference type="ChEBI" id="CHEBI:15378"/>
        <dbReference type="ChEBI" id="CHEBI:30013"/>
        <dbReference type="ChEBI" id="CHEBI:30616"/>
        <dbReference type="ChEBI" id="CHEBI:61977"/>
        <dbReference type="ChEBI" id="CHEBI:456216"/>
        <dbReference type="EC" id="2.7.11.1"/>
    </reaction>
    <physiologicalReaction direction="left-to-right" evidence="17">
        <dbReference type="Rhea" id="RHEA:46609"/>
    </physiologicalReaction>
</comment>
<dbReference type="InterPro" id="IPR038357">
    <property type="entry name" value="KEN_sf"/>
</dbReference>
<accession>A0A1X2GC54</accession>
<keyword evidence="5" id="KW-0808">Transferase</keyword>
<evidence type="ECO:0000313" key="23">
    <source>
        <dbReference type="EMBL" id="ORX50239.1"/>
    </source>
</evidence>
<feature type="domain" description="Protein kinase" evidence="21">
    <location>
        <begin position="678"/>
        <end position="974"/>
    </location>
</feature>
<dbReference type="GO" id="GO:0051082">
    <property type="term" value="F:unfolded protein binding"/>
    <property type="evidence" value="ECO:0007669"/>
    <property type="project" value="TreeGrafter"/>
</dbReference>
<evidence type="ECO:0000259" key="21">
    <source>
        <dbReference type="PROSITE" id="PS50011"/>
    </source>
</evidence>
<dbReference type="InterPro" id="IPR011047">
    <property type="entry name" value="Quinoprotein_ADH-like_sf"/>
</dbReference>
<dbReference type="SMART" id="SM00220">
    <property type="entry name" value="S_TKc"/>
    <property type="match status" value="1"/>
</dbReference>
<evidence type="ECO:0000256" key="19">
    <source>
        <dbReference type="SAM" id="MobiDB-lite"/>
    </source>
</evidence>
<dbReference type="OrthoDB" id="63989at2759"/>